<dbReference type="Proteomes" id="UP000682733">
    <property type="component" value="Unassembled WGS sequence"/>
</dbReference>
<dbReference type="GO" id="GO:0016020">
    <property type="term" value="C:membrane"/>
    <property type="evidence" value="ECO:0007669"/>
    <property type="project" value="TreeGrafter"/>
</dbReference>
<dbReference type="PROSITE" id="PS50004">
    <property type="entry name" value="C2"/>
    <property type="match status" value="1"/>
</dbReference>
<dbReference type="OrthoDB" id="1029639at2759"/>
<evidence type="ECO:0000313" key="7">
    <source>
        <dbReference type="EMBL" id="CAF4344304.1"/>
    </source>
</evidence>
<protein>
    <recommendedName>
        <fullName evidence="3">C2 domain-containing protein</fullName>
    </recommendedName>
</protein>
<evidence type="ECO:0000313" key="8">
    <source>
        <dbReference type="Proteomes" id="UP000663829"/>
    </source>
</evidence>
<dbReference type="EMBL" id="CAJOBC010004335">
    <property type="protein sequence ID" value="CAF3823939.1"/>
    <property type="molecule type" value="Genomic_DNA"/>
</dbReference>
<feature type="domain" description="C2" evidence="3">
    <location>
        <begin position="1"/>
        <end position="103"/>
    </location>
</feature>
<accession>A0A814KP99</accession>
<organism evidence="4 8">
    <name type="scientific">Didymodactylos carnosus</name>
    <dbReference type="NCBI Taxonomy" id="1234261"/>
    <lineage>
        <taxon>Eukaryota</taxon>
        <taxon>Metazoa</taxon>
        <taxon>Spiralia</taxon>
        <taxon>Gnathifera</taxon>
        <taxon>Rotifera</taxon>
        <taxon>Eurotatoria</taxon>
        <taxon>Bdelloidea</taxon>
        <taxon>Philodinida</taxon>
        <taxon>Philodinidae</taxon>
        <taxon>Didymodactylos</taxon>
    </lineage>
</organism>
<sequence>MPQLQVTIVEARGLKQQDTFSANDGFVEVYLDKNYKQKTKTKKNSNKPQWNETFVFNHQTGQDTLFLDVYDQDLLTKDTIGKTTIDLKKIYDKGKEKNNKQSYIQTRTNILGHLDAWIKLPHKTDHTSSNGELHVIIDYQTFDKQYAYL</sequence>
<dbReference type="Proteomes" id="UP000677228">
    <property type="component" value="Unassembled WGS sequence"/>
</dbReference>
<dbReference type="EMBL" id="CAJOBA010063329">
    <property type="protein sequence ID" value="CAF4344304.1"/>
    <property type="molecule type" value="Genomic_DNA"/>
</dbReference>
<evidence type="ECO:0000313" key="6">
    <source>
        <dbReference type="EMBL" id="CAF3823939.1"/>
    </source>
</evidence>
<dbReference type="Pfam" id="PF00168">
    <property type="entry name" value="C2"/>
    <property type="match status" value="1"/>
</dbReference>
<evidence type="ECO:0000256" key="2">
    <source>
        <dbReference type="ARBA" id="ARBA00022837"/>
    </source>
</evidence>
<name>A0A814KP99_9BILA</name>
<evidence type="ECO:0000256" key="1">
    <source>
        <dbReference type="ARBA" id="ARBA00022723"/>
    </source>
</evidence>
<keyword evidence="8" id="KW-1185">Reference proteome</keyword>
<dbReference type="Proteomes" id="UP000663829">
    <property type="component" value="Unassembled WGS sequence"/>
</dbReference>
<dbReference type="PANTHER" id="PTHR45911:SF4">
    <property type="entry name" value="MULTIPLE C2 AND TRANSMEMBRANE DOMAIN-CONTAINING PROTEIN"/>
    <property type="match status" value="1"/>
</dbReference>
<proteinExistence type="predicted"/>
<dbReference type="Gene3D" id="2.60.40.150">
    <property type="entry name" value="C2 domain"/>
    <property type="match status" value="1"/>
</dbReference>
<gene>
    <name evidence="4" type="ORF">GPM918_LOCUS16472</name>
    <name evidence="5" type="ORF">OVA965_LOCUS39436</name>
    <name evidence="6" type="ORF">SRO942_LOCUS16472</name>
    <name evidence="7" type="ORF">TMI583_LOCUS40741</name>
</gene>
<keyword evidence="2" id="KW-0106">Calcium</keyword>
<dbReference type="EMBL" id="CAJNOQ010004335">
    <property type="protein sequence ID" value="CAF1054759.1"/>
    <property type="molecule type" value="Genomic_DNA"/>
</dbReference>
<dbReference type="InterPro" id="IPR035892">
    <property type="entry name" value="C2_domain_sf"/>
</dbReference>
<dbReference type="EMBL" id="CAJNOK010040825">
    <property type="protein sequence ID" value="CAF1553701.1"/>
    <property type="molecule type" value="Genomic_DNA"/>
</dbReference>
<dbReference type="PANTHER" id="PTHR45911">
    <property type="entry name" value="C2 DOMAIN-CONTAINING PROTEIN"/>
    <property type="match status" value="1"/>
</dbReference>
<dbReference type="CDD" id="cd00030">
    <property type="entry name" value="C2"/>
    <property type="match status" value="1"/>
</dbReference>
<comment type="caution">
    <text evidence="4">The sequence shown here is derived from an EMBL/GenBank/DDBJ whole genome shotgun (WGS) entry which is preliminary data.</text>
</comment>
<dbReference type="Proteomes" id="UP000681722">
    <property type="component" value="Unassembled WGS sequence"/>
</dbReference>
<evidence type="ECO:0000259" key="3">
    <source>
        <dbReference type="PROSITE" id="PS50004"/>
    </source>
</evidence>
<dbReference type="GO" id="GO:0005509">
    <property type="term" value="F:calcium ion binding"/>
    <property type="evidence" value="ECO:0007669"/>
    <property type="project" value="TreeGrafter"/>
</dbReference>
<dbReference type="SUPFAM" id="SSF49562">
    <property type="entry name" value="C2 domain (Calcium/lipid-binding domain, CaLB)"/>
    <property type="match status" value="1"/>
</dbReference>
<dbReference type="SMART" id="SM00239">
    <property type="entry name" value="C2"/>
    <property type="match status" value="1"/>
</dbReference>
<evidence type="ECO:0000313" key="5">
    <source>
        <dbReference type="EMBL" id="CAF1553701.1"/>
    </source>
</evidence>
<evidence type="ECO:0000313" key="4">
    <source>
        <dbReference type="EMBL" id="CAF1054759.1"/>
    </source>
</evidence>
<keyword evidence="1" id="KW-0479">Metal-binding</keyword>
<dbReference type="InterPro" id="IPR000008">
    <property type="entry name" value="C2_dom"/>
</dbReference>
<dbReference type="AlphaFoldDB" id="A0A814KP99"/>
<reference evidence="4" key="1">
    <citation type="submission" date="2021-02" db="EMBL/GenBank/DDBJ databases">
        <authorList>
            <person name="Nowell W R."/>
        </authorList>
    </citation>
    <scope>NUCLEOTIDE SEQUENCE</scope>
</reference>